<gene>
    <name evidence="1" type="ORF">PHYBLDRAFT_140978</name>
</gene>
<dbReference type="GO" id="GO:0005730">
    <property type="term" value="C:nucleolus"/>
    <property type="evidence" value="ECO:0007669"/>
    <property type="project" value="TreeGrafter"/>
</dbReference>
<proteinExistence type="predicted"/>
<keyword evidence="2" id="KW-1185">Reference proteome</keyword>
<protein>
    <submittedName>
        <fullName evidence="1">Uncharacterized protein</fullName>
    </submittedName>
</protein>
<dbReference type="EMBL" id="KV440973">
    <property type="protein sequence ID" value="OAD78921.1"/>
    <property type="molecule type" value="Genomic_DNA"/>
</dbReference>
<dbReference type="STRING" id="763407.A0A163B987"/>
<dbReference type="InterPro" id="IPR036322">
    <property type="entry name" value="WD40_repeat_dom_sf"/>
</dbReference>
<dbReference type="RefSeq" id="XP_018296961.1">
    <property type="nucleotide sequence ID" value="XM_018430499.1"/>
</dbReference>
<dbReference type="GO" id="GO:0030490">
    <property type="term" value="P:maturation of SSU-rRNA"/>
    <property type="evidence" value="ECO:0007669"/>
    <property type="project" value="InterPro"/>
</dbReference>
<dbReference type="InParanoid" id="A0A163B987"/>
<dbReference type="GeneID" id="28991405"/>
<organism evidence="1 2">
    <name type="scientific">Phycomyces blakesleeanus (strain ATCC 8743b / DSM 1359 / FGSC 10004 / NBRC 33097 / NRRL 1555)</name>
    <dbReference type="NCBI Taxonomy" id="763407"/>
    <lineage>
        <taxon>Eukaryota</taxon>
        <taxon>Fungi</taxon>
        <taxon>Fungi incertae sedis</taxon>
        <taxon>Mucoromycota</taxon>
        <taxon>Mucoromycotina</taxon>
        <taxon>Mucoromycetes</taxon>
        <taxon>Mucorales</taxon>
        <taxon>Phycomycetaceae</taxon>
        <taxon>Phycomyces</taxon>
    </lineage>
</organism>
<reference evidence="2" key="1">
    <citation type="submission" date="2015-06" db="EMBL/GenBank/DDBJ databases">
        <title>Expansion of signal transduction pathways in fungi by whole-genome duplication.</title>
        <authorList>
            <consortium name="DOE Joint Genome Institute"/>
            <person name="Corrochano L.M."/>
            <person name="Kuo A."/>
            <person name="Marcet-Houben M."/>
            <person name="Polaino S."/>
            <person name="Salamov A."/>
            <person name="Villalobos J.M."/>
            <person name="Alvarez M.I."/>
            <person name="Avalos J."/>
            <person name="Benito E.P."/>
            <person name="Benoit I."/>
            <person name="Burger G."/>
            <person name="Camino L.P."/>
            <person name="Canovas D."/>
            <person name="Cerda-Olmedo E."/>
            <person name="Cheng J.-F."/>
            <person name="Dominguez A."/>
            <person name="Elias M."/>
            <person name="Eslava A.P."/>
            <person name="Glaser F."/>
            <person name="Grimwood J."/>
            <person name="Gutierrez G."/>
            <person name="Heitman J."/>
            <person name="Henrissat B."/>
            <person name="Iturriaga E.A."/>
            <person name="Lang B.F."/>
            <person name="Lavin J.L."/>
            <person name="Lee S."/>
            <person name="Li W."/>
            <person name="Lindquist E."/>
            <person name="Lopez-Garcia S."/>
            <person name="Luque E.M."/>
            <person name="Marcos A.T."/>
            <person name="Martin J."/>
            <person name="McCluskey K."/>
            <person name="Medina H.R."/>
            <person name="Miralles-Duran A."/>
            <person name="Miyazaki A."/>
            <person name="Munoz-Torres E."/>
            <person name="Oguiza J.A."/>
            <person name="Ohm R."/>
            <person name="Olmedo M."/>
            <person name="Orejas M."/>
            <person name="Ortiz-Castellanos L."/>
            <person name="Pisabarro A.G."/>
            <person name="Rodriguez-Romero J."/>
            <person name="Ruiz-Herrera J."/>
            <person name="Ruiz-Vazquez R."/>
            <person name="Sanz C."/>
            <person name="Schackwitz W."/>
            <person name="Schmutz J."/>
            <person name="Shahriari M."/>
            <person name="Shelest E."/>
            <person name="Silva-Franco F."/>
            <person name="Soanes D."/>
            <person name="Syed K."/>
            <person name="Tagua V.G."/>
            <person name="Talbot N.J."/>
            <person name="Thon M."/>
            <person name="De vries R.P."/>
            <person name="Wiebenga A."/>
            <person name="Yadav J.S."/>
            <person name="Braun E.L."/>
            <person name="Baker S."/>
            <person name="Garre V."/>
            <person name="Horwitz B."/>
            <person name="Torres-Martinez S."/>
            <person name="Idnurm A."/>
            <person name="Herrera-Estrella A."/>
            <person name="Gabaldon T."/>
            <person name="Grigoriev I.V."/>
        </authorList>
    </citation>
    <scope>NUCLEOTIDE SEQUENCE [LARGE SCALE GENOMIC DNA]</scope>
    <source>
        <strain evidence="2">NRRL 1555(-)</strain>
    </source>
</reference>
<dbReference type="PANTHER" id="PTHR15633:SF2">
    <property type="entry name" value="NUCLEOLAR PROTEIN 11"/>
    <property type="match status" value="1"/>
</dbReference>
<accession>A0A163B987</accession>
<dbReference type="SUPFAM" id="SSF50978">
    <property type="entry name" value="WD40 repeat-like"/>
    <property type="match status" value="1"/>
</dbReference>
<dbReference type="OrthoDB" id="4349954at2759"/>
<sequence length="836" mass="93578">MPGFALEEPFPLARFQNSIGSAHLSKHFVVGLTKLETAAIPSAESEADNLVESDHIAITVQGEGVKLYSTSDQKCLKSWTTPPGIVFAEPATHRAGGRDADSLDYTYALVAAGPDVTKDEENKIVWMWKDTHGGEDGDSSKISKKFETRIQSIHISPTMTSNVILVNENGSINIYSKDLDRLTATHKESSEARVVWSNVFVTSSAHVRPCCIPNTMVPALSTVVMTVSNIEGSDIYTVRTYYMNEERRSVDLLAKIDMKHAETPVGFTFDSVDGRMTTLGSAGTWAVWRMYMKHGSANKIAVHLTKHLSVQLQGYRFYDETLGAVSAVTPLSDSYVAMVASRIKKNAEPEHVVSVWDVKYGTLQAEQVLKVTEKSISSKDKCVYNISVLSNSHLAITISTVDIKTSKSGKSQKSVTNAKSVVMICPYYCEPMSLMAAMGKMRSTVEFLGAQQDTAGLMRSGMDAVGQSVFPNRQKGDAEFYRKWVTKQESVQAEEDLAMKSIFGEDLNQDEFTKAFMAYVFPDQMEEDTLIDTKTILAQTKAYRKIMAPYLARDTRPKSESRELSHRLVSSVVNKCFSKDEEFWPIKVILFLLAKRRIRSHLVKGGLISALIERKKWALIPIVLEQVKDIPETDLVVLIKALIKNTEEEPAIWKPLFSRYVKMIIDSPRNDIFMQQALKQLTPTELPFILDLLLIWLEKDSQPLTEQQEAIYARNPVSLAVETPLHNNTLEITSAILDTHFPTVILETSLYETVQKLAAIVKVEVDLADQLEQLRGVLGPFTRKHKHKAARRAEKKDEIEDESMDDALARSRKAHKGGRFGGEQGIPVYRVESFRF</sequence>
<dbReference type="GO" id="GO:0003723">
    <property type="term" value="F:RNA binding"/>
    <property type="evidence" value="ECO:0007669"/>
    <property type="project" value="TreeGrafter"/>
</dbReference>
<dbReference type="InterPro" id="IPR042859">
    <property type="entry name" value="NOL11"/>
</dbReference>
<evidence type="ECO:0000313" key="1">
    <source>
        <dbReference type="EMBL" id="OAD78921.1"/>
    </source>
</evidence>
<evidence type="ECO:0000313" key="2">
    <source>
        <dbReference type="Proteomes" id="UP000077315"/>
    </source>
</evidence>
<dbReference type="Proteomes" id="UP000077315">
    <property type="component" value="Unassembled WGS sequence"/>
</dbReference>
<dbReference type="AlphaFoldDB" id="A0A163B987"/>
<name>A0A163B987_PHYB8</name>
<dbReference type="PANTHER" id="PTHR15633">
    <property type="entry name" value="NUCLEOLAR PROTEIN 11"/>
    <property type="match status" value="1"/>
</dbReference>
<dbReference type="VEuPathDB" id="FungiDB:PHYBLDRAFT_140978"/>